<feature type="transmembrane region" description="Helical" evidence="6">
    <location>
        <begin position="12"/>
        <end position="34"/>
    </location>
</feature>
<feature type="transmembrane region" description="Helical" evidence="6">
    <location>
        <begin position="194"/>
        <end position="215"/>
    </location>
</feature>
<keyword evidence="8" id="KW-1185">Reference proteome</keyword>
<dbReference type="RefSeq" id="WP_013258729.1">
    <property type="nucleotide sequence ID" value="NC_014365.1"/>
</dbReference>
<reference evidence="7 8" key="1">
    <citation type="journal article" date="2010" name="Stand. Genomic Sci.">
        <title>Complete genome sequence of Desulfarculus baarsii type strain (2st14).</title>
        <authorList>
            <person name="Sun H."/>
            <person name="Spring S."/>
            <person name="Lapidus A."/>
            <person name="Davenport K."/>
            <person name="Del Rio T.G."/>
            <person name="Tice H."/>
            <person name="Nolan M."/>
            <person name="Copeland A."/>
            <person name="Cheng J.F."/>
            <person name="Lucas S."/>
            <person name="Tapia R."/>
            <person name="Goodwin L."/>
            <person name="Pitluck S."/>
            <person name="Ivanova N."/>
            <person name="Pagani I."/>
            <person name="Mavromatis K."/>
            <person name="Ovchinnikova G."/>
            <person name="Pati A."/>
            <person name="Chen A."/>
            <person name="Palaniappan K."/>
            <person name="Hauser L."/>
            <person name="Chang Y.J."/>
            <person name="Jeffries C.D."/>
            <person name="Detter J.C."/>
            <person name="Han C."/>
            <person name="Rohde M."/>
            <person name="Brambilla E."/>
            <person name="Goker M."/>
            <person name="Woyke T."/>
            <person name="Bristow J."/>
            <person name="Eisen J.A."/>
            <person name="Markowitz V."/>
            <person name="Hugenholtz P."/>
            <person name="Kyrpides N.C."/>
            <person name="Klenk H.P."/>
            <person name="Land M."/>
        </authorList>
    </citation>
    <scope>NUCLEOTIDE SEQUENCE [LARGE SCALE GENOMIC DNA]</scope>
    <source>
        <strain evidence="8">ATCC 33931 / DSM 2075 / LMG 7858 / VKM B-1802 / 2st14</strain>
    </source>
</reference>
<sequence>MDGVSLATGMGLWGLGLSSFAIGFSGAVMPGPVLAMTITHSVRQGFWAGPLIVLGHGIIEVTLVAALLAGLGPLLGLDAVAGTIGVVGGLILLHMAVGMLRGLPRASLAAVTSGQGAVKRGPVADGLLLSAANPYFILWWATVGLSLLVVARDPRWGALGVVVFYLGHISADLVWYGLVSLAVAKGRRWLSDGIYRVIIGCCAVTLLGFSVYFGVGAARMLLGLWG</sequence>
<dbReference type="Proteomes" id="UP000009047">
    <property type="component" value="Chromosome"/>
</dbReference>
<dbReference type="GO" id="GO:0006865">
    <property type="term" value="P:amino acid transport"/>
    <property type="evidence" value="ECO:0007669"/>
    <property type="project" value="InterPro"/>
</dbReference>
<accession>E1QL23</accession>
<feature type="transmembrane region" description="Helical" evidence="6">
    <location>
        <begin position="156"/>
        <end position="182"/>
    </location>
</feature>
<proteinExistence type="predicted"/>
<dbReference type="OrthoDB" id="9784202at2"/>
<evidence type="ECO:0000256" key="6">
    <source>
        <dbReference type="SAM" id="Phobius"/>
    </source>
</evidence>
<evidence type="ECO:0000256" key="1">
    <source>
        <dbReference type="ARBA" id="ARBA00004651"/>
    </source>
</evidence>
<dbReference type="AlphaFoldDB" id="E1QL23"/>
<feature type="transmembrane region" description="Helical" evidence="6">
    <location>
        <begin position="74"/>
        <end position="97"/>
    </location>
</feature>
<gene>
    <name evidence="7" type="ordered locus">Deba_1923</name>
</gene>
<evidence type="ECO:0000256" key="2">
    <source>
        <dbReference type="ARBA" id="ARBA00022475"/>
    </source>
</evidence>
<dbReference type="HOGENOM" id="CLU_104651_0_0_7"/>
<keyword evidence="2" id="KW-1003">Cell membrane</keyword>
<dbReference type="KEGG" id="dbr:Deba_1923"/>
<evidence type="ECO:0000256" key="5">
    <source>
        <dbReference type="ARBA" id="ARBA00023136"/>
    </source>
</evidence>
<dbReference type="Pfam" id="PF01810">
    <property type="entry name" value="LysE"/>
    <property type="match status" value="1"/>
</dbReference>
<dbReference type="GO" id="GO:0005886">
    <property type="term" value="C:plasma membrane"/>
    <property type="evidence" value="ECO:0007669"/>
    <property type="project" value="UniProtKB-SubCell"/>
</dbReference>
<evidence type="ECO:0000256" key="4">
    <source>
        <dbReference type="ARBA" id="ARBA00022989"/>
    </source>
</evidence>
<organism evidence="7 8">
    <name type="scientific">Desulfarculus baarsii (strain ATCC 33931 / DSM 2075 / LMG 7858 / VKM B-1802 / 2st14)</name>
    <dbReference type="NCBI Taxonomy" id="644282"/>
    <lineage>
        <taxon>Bacteria</taxon>
        <taxon>Pseudomonadati</taxon>
        <taxon>Thermodesulfobacteriota</taxon>
        <taxon>Desulfarculia</taxon>
        <taxon>Desulfarculales</taxon>
        <taxon>Desulfarculaceae</taxon>
        <taxon>Desulfarculus</taxon>
    </lineage>
</organism>
<dbReference type="EMBL" id="CP002085">
    <property type="protein sequence ID" value="ADK85288.1"/>
    <property type="molecule type" value="Genomic_DNA"/>
</dbReference>
<protein>
    <submittedName>
        <fullName evidence="7">Lysine exporter protein (LYSE/YGGA)</fullName>
    </submittedName>
</protein>
<keyword evidence="5 6" id="KW-0472">Membrane</keyword>
<evidence type="ECO:0000313" key="8">
    <source>
        <dbReference type="Proteomes" id="UP000009047"/>
    </source>
</evidence>
<dbReference type="PANTHER" id="PTHR38825">
    <property type="entry name" value="LYSINE EXPORTER PROTEIN (LYSE/YGGA)"/>
    <property type="match status" value="1"/>
</dbReference>
<dbReference type="eggNOG" id="COG1280">
    <property type="taxonomic scope" value="Bacteria"/>
</dbReference>
<evidence type="ECO:0000313" key="7">
    <source>
        <dbReference type="EMBL" id="ADK85288.1"/>
    </source>
</evidence>
<keyword evidence="3 6" id="KW-0812">Transmembrane</keyword>
<evidence type="ECO:0000256" key="3">
    <source>
        <dbReference type="ARBA" id="ARBA00022692"/>
    </source>
</evidence>
<comment type="subcellular location">
    <subcellularLocation>
        <location evidence="1">Cell membrane</location>
        <topology evidence="1">Multi-pass membrane protein</topology>
    </subcellularLocation>
</comment>
<dbReference type="STRING" id="644282.Deba_1923"/>
<name>E1QL23_DESB2</name>
<feature type="transmembrane region" description="Helical" evidence="6">
    <location>
        <begin position="127"/>
        <end position="150"/>
    </location>
</feature>
<keyword evidence="4 6" id="KW-1133">Transmembrane helix</keyword>
<dbReference type="InterPro" id="IPR001123">
    <property type="entry name" value="LeuE-type"/>
</dbReference>
<feature type="transmembrane region" description="Helical" evidence="6">
    <location>
        <begin position="46"/>
        <end position="68"/>
    </location>
</feature>
<dbReference type="PANTHER" id="PTHR38825:SF1">
    <property type="entry name" value="TRANSPORTER, LYSE FAMILY"/>
    <property type="match status" value="1"/>
</dbReference>